<dbReference type="Pfam" id="PF17851">
    <property type="entry name" value="GH43_C2"/>
    <property type="match status" value="1"/>
</dbReference>
<protein>
    <recommendedName>
        <fullName evidence="5">Beta-xylosidase C-terminal Concanavalin A-like domain-containing protein</fullName>
    </recommendedName>
</protein>
<evidence type="ECO:0000256" key="4">
    <source>
        <dbReference type="SAM" id="SignalP"/>
    </source>
</evidence>
<dbReference type="InterPro" id="IPR051795">
    <property type="entry name" value="Glycosyl_Hydrlase_43"/>
</dbReference>
<dbReference type="PANTHER" id="PTHR42812">
    <property type="entry name" value="BETA-XYLOSIDASE"/>
    <property type="match status" value="1"/>
</dbReference>
<feature type="chain" id="PRO_5046216332" description="Beta-xylosidase C-terminal Concanavalin A-like domain-containing protein" evidence="4">
    <location>
        <begin position="20"/>
        <end position="662"/>
    </location>
</feature>
<keyword evidence="3" id="KW-0326">Glycosidase</keyword>
<dbReference type="InterPro" id="IPR041542">
    <property type="entry name" value="GH43_C2"/>
</dbReference>
<dbReference type="Gene3D" id="2.115.10.20">
    <property type="entry name" value="Glycosyl hydrolase domain, family 43"/>
    <property type="match status" value="1"/>
</dbReference>
<reference evidence="6 7" key="1">
    <citation type="submission" date="2024-01" db="EMBL/GenBank/DDBJ databases">
        <authorList>
            <person name="Allen C."/>
            <person name="Tagirdzhanova G."/>
        </authorList>
    </citation>
    <scope>NUCLEOTIDE SEQUENCE [LARGE SCALE GENOMIC DNA]</scope>
</reference>
<name>A0ABP0AXZ1_9PEZI</name>
<dbReference type="InterPro" id="IPR013320">
    <property type="entry name" value="ConA-like_dom_sf"/>
</dbReference>
<proteinExistence type="inferred from homology"/>
<accession>A0ABP0AXZ1</accession>
<dbReference type="Proteomes" id="UP001642406">
    <property type="component" value="Unassembled WGS sequence"/>
</dbReference>
<dbReference type="Pfam" id="PF04616">
    <property type="entry name" value="Glyco_hydro_43"/>
    <property type="match status" value="1"/>
</dbReference>
<dbReference type="SUPFAM" id="SSF75005">
    <property type="entry name" value="Arabinanase/levansucrase/invertase"/>
    <property type="match status" value="1"/>
</dbReference>
<comment type="caution">
    <text evidence="6">The sequence shown here is derived from an EMBL/GenBank/DDBJ whole genome shotgun (WGS) entry which is preliminary data.</text>
</comment>
<evidence type="ECO:0000256" key="1">
    <source>
        <dbReference type="ARBA" id="ARBA00009865"/>
    </source>
</evidence>
<keyword evidence="2" id="KW-0378">Hydrolase</keyword>
<keyword evidence="7" id="KW-1185">Reference proteome</keyword>
<evidence type="ECO:0000256" key="2">
    <source>
        <dbReference type="ARBA" id="ARBA00022801"/>
    </source>
</evidence>
<dbReference type="EMBL" id="CAWUHC010000007">
    <property type="protein sequence ID" value="CAK7211994.1"/>
    <property type="molecule type" value="Genomic_DNA"/>
</dbReference>
<dbReference type="InterPro" id="IPR006710">
    <property type="entry name" value="Glyco_hydro_43"/>
</dbReference>
<dbReference type="SUPFAM" id="SSF49899">
    <property type="entry name" value="Concanavalin A-like lectins/glucanases"/>
    <property type="match status" value="1"/>
</dbReference>
<dbReference type="PANTHER" id="PTHR42812:SF17">
    <property type="entry name" value="BETA-XYLOSIDASE C-TERMINAL CONCANAVALIN A-LIKE DOMAIN-CONTAINING PROTEIN-RELATED"/>
    <property type="match status" value="1"/>
</dbReference>
<feature type="signal peptide" evidence="4">
    <location>
        <begin position="1"/>
        <end position="19"/>
    </location>
</feature>
<organism evidence="6 7">
    <name type="scientific">Sporothrix bragantina</name>
    <dbReference type="NCBI Taxonomy" id="671064"/>
    <lineage>
        <taxon>Eukaryota</taxon>
        <taxon>Fungi</taxon>
        <taxon>Dikarya</taxon>
        <taxon>Ascomycota</taxon>
        <taxon>Pezizomycotina</taxon>
        <taxon>Sordariomycetes</taxon>
        <taxon>Sordariomycetidae</taxon>
        <taxon>Ophiostomatales</taxon>
        <taxon>Ophiostomataceae</taxon>
        <taxon>Sporothrix</taxon>
    </lineage>
</organism>
<evidence type="ECO:0000259" key="5">
    <source>
        <dbReference type="Pfam" id="PF17851"/>
    </source>
</evidence>
<evidence type="ECO:0000256" key="3">
    <source>
        <dbReference type="ARBA" id="ARBA00023295"/>
    </source>
</evidence>
<dbReference type="Gene3D" id="2.60.120.200">
    <property type="match status" value="1"/>
</dbReference>
<sequence>MTTLRTIARFLALLPATAAVTFPNVTVSHNVTSSASSLTTFTNPILPGFHPDPSCIHVADADGNSDSPGTFFCVSSSFSAFSGLPIHASRDLQHWSLIGHVVNRRSQLPELITTNRSTSGLWAATLRYHAGAFFVTTTLVNDERPQTDISRWDNLIFQADDPYEAASWTDPIRFNFTGYDPSPFWDDDGRSYIVASHAWQLQPGIHLAEVDLDTGSVLGNWTTLWTGTGGLAPEGPHIYRRDGWYYLLIAEGGTGLNHMVTMARSRQLKGPYTPYPQNPVLTNANTTSYFQTVGHADLFEDAAGHWWAVALATRSGPEYANYPMGRETVLTPVEWPSAAAVNNETGLGWPRFTPVNGTMNGPLPPVDRNFDDEDGDTSELSGDDIDFAKWHTGRALPPHFTYWRMPVKGAYEVVTLPADLVAKPAKSTGSSISATNSSSPPNALRLLPSTLNLTGLDGNYAGPDGQTFVGRRQQHTLFTFRVDMTFQPTIEHQDEAGVSVFLTQNHHLDLGLVRVIDTTVKNLTASQRPNWVALRFRGITTGTAAVEAHLPKPLSINVPAQWHTLGTTEQFRNDGSPLHVSLQIEAANATHYSFSAWPTLAPSEKVTLAWANNDAVSWGFTGALLGVYCTTNGGGANGTGANGGASVYIHRWKYTPQGQFLS</sequence>
<dbReference type="CDD" id="cd18833">
    <property type="entry name" value="GH43_PcXyl-like"/>
    <property type="match status" value="1"/>
</dbReference>
<feature type="domain" description="Beta-xylosidase C-terminal Concanavalin A-like" evidence="5">
    <location>
        <begin position="448"/>
        <end position="514"/>
    </location>
</feature>
<evidence type="ECO:0000313" key="6">
    <source>
        <dbReference type="EMBL" id="CAK7211994.1"/>
    </source>
</evidence>
<keyword evidence="4" id="KW-0732">Signal</keyword>
<comment type="similarity">
    <text evidence="1">Belongs to the glycosyl hydrolase 43 family.</text>
</comment>
<evidence type="ECO:0000313" key="7">
    <source>
        <dbReference type="Proteomes" id="UP001642406"/>
    </source>
</evidence>
<dbReference type="InterPro" id="IPR023296">
    <property type="entry name" value="Glyco_hydro_beta-prop_sf"/>
</dbReference>
<gene>
    <name evidence="6" type="ORF">SBRCBS47491_001312</name>
</gene>